<proteinExistence type="predicted"/>
<dbReference type="EMBL" id="BK015917">
    <property type="protein sequence ID" value="DAF85066.1"/>
    <property type="molecule type" value="Genomic_DNA"/>
</dbReference>
<organism evidence="1">
    <name type="scientific">Siphoviridae sp. cttG313</name>
    <dbReference type="NCBI Taxonomy" id="2825704"/>
    <lineage>
        <taxon>Viruses</taxon>
        <taxon>Duplodnaviria</taxon>
        <taxon>Heunggongvirae</taxon>
        <taxon>Uroviricota</taxon>
        <taxon>Caudoviricetes</taxon>
    </lineage>
</organism>
<sequence length="72" mass="8391">MKQKTKEFEVSCKVSFDVSFTVLATSEEQARVKIDNLLEIMRDEATVDCHIHPSYDVYVDDCKAELNQLSYW</sequence>
<name>A0A8S5TS81_9CAUD</name>
<evidence type="ECO:0000313" key="1">
    <source>
        <dbReference type="EMBL" id="DAF85066.1"/>
    </source>
</evidence>
<accession>A0A8S5TS81</accession>
<reference evidence="1" key="1">
    <citation type="journal article" date="2021" name="Proc. Natl. Acad. Sci. U.S.A.">
        <title>A Catalog of Tens of Thousands of Viruses from Human Metagenomes Reveals Hidden Associations with Chronic Diseases.</title>
        <authorList>
            <person name="Tisza M.J."/>
            <person name="Buck C.B."/>
        </authorList>
    </citation>
    <scope>NUCLEOTIDE SEQUENCE</scope>
    <source>
        <strain evidence="1">CttG313</strain>
    </source>
</reference>
<protein>
    <submittedName>
        <fullName evidence="1">Uncharacterized protein</fullName>
    </submittedName>
</protein>